<dbReference type="InterPro" id="IPR000182">
    <property type="entry name" value="GNAT_dom"/>
</dbReference>
<comment type="similarity">
    <text evidence="1">Belongs to the acetyltransferase family.</text>
</comment>
<dbReference type="CDD" id="cd04301">
    <property type="entry name" value="NAT_SF"/>
    <property type="match status" value="1"/>
</dbReference>
<evidence type="ECO:0000313" key="6">
    <source>
        <dbReference type="Proteomes" id="UP000217221"/>
    </source>
</evidence>
<keyword evidence="2" id="KW-0808">Transferase</keyword>
<evidence type="ECO:0000256" key="2">
    <source>
        <dbReference type="ARBA" id="ARBA00022679"/>
    </source>
</evidence>
<feature type="domain" description="N-acetyltransferase" evidence="4">
    <location>
        <begin position="3"/>
        <end position="158"/>
    </location>
</feature>
<dbReference type="PANTHER" id="PTHR10545">
    <property type="entry name" value="DIAMINE N-ACETYLTRANSFERASE"/>
    <property type="match status" value="1"/>
</dbReference>
<keyword evidence="3" id="KW-0012">Acyltransferase</keyword>
<dbReference type="GO" id="GO:0008080">
    <property type="term" value="F:N-acetyltransferase activity"/>
    <property type="evidence" value="ECO:0007669"/>
    <property type="project" value="UniProtKB-ARBA"/>
</dbReference>
<dbReference type="PANTHER" id="PTHR10545:SF29">
    <property type="entry name" value="GH14572P-RELATED"/>
    <property type="match status" value="1"/>
</dbReference>
<dbReference type="FunFam" id="3.40.630.30:FF:000064">
    <property type="entry name" value="GNAT family acetyltransferase"/>
    <property type="match status" value="1"/>
</dbReference>
<dbReference type="InterPro" id="IPR051016">
    <property type="entry name" value="Diverse_Substrate_AcTransf"/>
</dbReference>
<keyword evidence="6" id="KW-1185">Reference proteome</keyword>
<dbReference type="PROSITE" id="PS51186">
    <property type="entry name" value="GNAT"/>
    <property type="match status" value="1"/>
</dbReference>
<evidence type="ECO:0000259" key="4">
    <source>
        <dbReference type="PROSITE" id="PS51186"/>
    </source>
</evidence>
<dbReference type="Pfam" id="PF00583">
    <property type="entry name" value="Acetyltransf_1"/>
    <property type="match status" value="1"/>
</dbReference>
<evidence type="ECO:0000313" key="5">
    <source>
        <dbReference type="EMBL" id="ASY28396.1"/>
    </source>
</evidence>
<organism evidence="5 6">
    <name type="scientific">Candidatus Planktophila limnetica</name>
    <dbReference type="NCBI Taxonomy" id="573600"/>
    <lineage>
        <taxon>Bacteria</taxon>
        <taxon>Bacillati</taxon>
        <taxon>Actinomycetota</taxon>
        <taxon>Actinomycetes</taxon>
        <taxon>Candidatus Nanopelagicales</taxon>
        <taxon>Candidatus Nanopelagicaceae</taxon>
        <taxon>Candidatus Planktophila</taxon>
    </lineage>
</organism>
<dbReference type="KEGG" id="plim:PHILAsVB114_05535"/>
<reference evidence="5 6" key="1">
    <citation type="submission" date="2016-07" db="EMBL/GenBank/DDBJ databases">
        <title>High microdiversification within the ubiquitous acI lineage of Actinobacteria.</title>
        <authorList>
            <person name="Neuenschwander S.M."/>
            <person name="Salcher M."/>
            <person name="Ghai R."/>
            <person name="Pernthaler J."/>
        </authorList>
    </citation>
    <scope>NUCLEOTIDE SEQUENCE [LARGE SCALE GENOMIC DNA]</scope>
    <source>
        <strain evidence="5">MMS-VB-114</strain>
    </source>
</reference>
<dbReference type="AlphaFoldDB" id="A0A249LHK4"/>
<protein>
    <submittedName>
        <fullName evidence="5">Uracil-DNA glycosylase</fullName>
    </submittedName>
</protein>
<gene>
    <name evidence="5" type="ORF">PHILAsVB114_05535</name>
</gene>
<evidence type="ECO:0000256" key="3">
    <source>
        <dbReference type="ARBA" id="ARBA00023315"/>
    </source>
</evidence>
<dbReference type="Proteomes" id="UP000217221">
    <property type="component" value="Chromosome"/>
</dbReference>
<sequence>MAMSIREAQPGDVADILRLIKDLALYEKAPDEVVATESQLTTALFNPNPHVFAHVVEVDNRIIGTALWFLNYSTWQGTHGIYLEDLYIEPEYRGRGYGLALLKHLAKICVERGYGRFQWWVLDWNTPSIEFYKSQGAVAMDEWTVFRVTGEDLNKLGS</sequence>
<accession>A0A249LHK4</accession>
<evidence type="ECO:0000256" key="1">
    <source>
        <dbReference type="ARBA" id="ARBA00008694"/>
    </source>
</evidence>
<dbReference type="InterPro" id="IPR016181">
    <property type="entry name" value="Acyl_CoA_acyltransferase"/>
</dbReference>
<name>A0A249LHK4_9ACTN</name>
<dbReference type="EMBL" id="CP016782">
    <property type="protein sequence ID" value="ASY28396.1"/>
    <property type="molecule type" value="Genomic_DNA"/>
</dbReference>
<proteinExistence type="inferred from homology"/>
<dbReference type="Gene3D" id="3.40.630.30">
    <property type="match status" value="1"/>
</dbReference>
<dbReference type="SUPFAM" id="SSF55729">
    <property type="entry name" value="Acyl-CoA N-acyltransferases (Nat)"/>
    <property type="match status" value="1"/>
</dbReference>